<gene>
    <name evidence="3" type="primary">LOC104601493</name>
</gene>
<dbReference type="OrthoDB" id="1087821at2759"/>
<evidence type="ECO:0000313" key="3">
    <source>
        <dbReference type="RefSeq" id="XP_010263152.1"/>
    </source>
</evidence>
<feature type="region of interest" description="Disordered" evidence="1">
    <location>
        <begin position="1"/>
        <end position="66"/>
    </location>
</feature>
<protein>
    <submittedName>
        <fullName evidence="3">Uncharacterized protein LOC104601493</fullName>
    </submittedName>
</protein>
<feature type="compositionally biased region" description="Polar residues" evidence="1">
    <location>
        <begin position="1"/>
        <end position="16"/>
    </location>
</feature>
<dbReference type="InParanoid" id="A0A1U8ALD0"/>
<proteinExistence type="predicted"/>
<dbReference type="RefSeq" id="XP_010263152.1">
    <property type="nucleotide sequence ID" value="XM_010264850.1"/>
</dbReference>
<dbReference type="Proteomes" id="UP000189703">
    <property type="component" value="Unplaced"/>
</dbReference>
<reference evidence="3" key="1">
    <citation type="submission" date="2025-08" db="UniProtKB">
        <authorList>
            <consortium name="RefSeq"/>
        </authorList>
    </citation>
    <scope>IDENTIFICATION</scope>
</reference>
<accession>A0A1U8ALD0</accession>
<dbReference type="PANTHER" id="PTHR33240">
    <property type="entry name" value="OS08G0508500 PROTEIN"/>
    <property type="match status" value="1"/>
</dbReference>
<dbReference type="OMA" id="WGVFNIR"/>
<feature type="compositionally biased region" description="Polar residues" evidence="1">
    <location>
        <begin position="108"/>
        <end position="117"/>
    </location>
</feature>
<dbReference type="eggNOG" id="KOG0017">
    <property type="taxonomic scope" value="Eukaryota"/>
</dbReference>
<name>A0A1U8ALD0_NELNU</name>
<sequence length="305" mass="34167">MALNNNQLPVESQATTPIGIKAASSSVGTKKNHGRHAHRVRKKSQPAPTREKSGSKANNKEESKNLKNKIEDLIKWGYLKQFIKDERRLEDQGKEVPQASREQDAAPKNQQQERPVQGTINMITGGSIIAGCTTSASKNSIKEVEQEDSNPSKRPKREEVIYFTKDNMYGIQYPHDDALVIRLLINDFKVKRILVNSGSLGDILFLEDFERMELGKADLQPANVPLIDFNGEVVWLIDKVRVLEEAGSPLHTMRFDHEFLVVATPSPYNTILSPPILHTLRAIVLTYHLVVKFPTDTGIGVLRGD</sequence>
<evidence type="ECO:0000256" key="1">
    <source>
        <dbReference type="SAM" id="MobiDB-lite"/>
    </source>
</evidence>
<keyword evidence="2" id="KW-1185">Reference proteome</keyword>
<dbReference type="GeneID" id="104601493"/>
<evidence type="ECO:0000313" key="2">
    <source>
        <dbReference type="Proteomes" id="UP000189703"/>
    </source>
</evidence>
<dbReference type="PANTHER" id="PTHR33240:SF17">
    <property type="entry name" value="EUKARYOTIC PEPTIDE CHAIN RELEASE FACTOR GTP-BINDING SUBUNIT-LIKE"/>
    <property type="match status" value="1"/>
</dbReference>
<feature type="region of interest" description="Disordered" evidence="1">
    <location>
        <begin position="90"/>
        <end position="117"/>
    </location>
</feature>
<dbReference type="AlphaFoldDB" id="A0A1U8ALD0"/>
<feature type="compositionally biased region" description="Basic residues" evidence="1">
    <location>
        <begin position="30"/>
        <end position="44"/>
    </location>
</feature>
<dbReference type="KEGG" id="nnu:104601493"/>
<feature type="compositionally biased region" description="Basic and acidic residues" evidence="1">
    <location>
        <begin position="49"/>
        <end position="66"/>
    </location>
</feature>
<organism evidence="2 3">
    <name type="scientific">Nelumbo nucifera</name>
    <name type="common">Sacred lotus</name>
    <dbReference type="NCBI Taxonomy" id="4432"/>
    <lineage>
        <taxon>Eukaryota</taxon>
        <taxon>Viridiplantae</taxon>
        <taxon>Streptophyta</taxon>
        <taxon>Embryophyta</taxon>
        <taxon>Tracheophyta</taxon>
        <taxon>Spermatophyta</taxon>
        <taxon>Magnoliopsida</taxon>
        <taxon>Proteales</taxon>
        <taxon>Nelumbonaceae</taxon>
        <taxon>Nelumbo</taxon>
    </lineage>
</organism>